<accession>A0A4Y2CJ92</accession>
<proteinExistence type="predicted"/>
<comment type="caution">
    <text evidence="2">The sequence shown here is derived from an EMBL/GenBank/DDBJ whole genome shotgun (WGS) entry which is preliminary data.</text>
</comment>
<dbReference type="Pfam" id="PF15388">
    <property type="entry name" value="FAM117"/>
    <property type="match status" value="1"/>
</dbReference>
<dbReference type="AlphaFoldDB" id="A0A4Y2CJ92"/>
<dbReference type="InterPro" id="IPR026642">
    <property type="entry name" value="Glcci1/FAM117"/>
</dbReference>
<evidence type="ECO:0000313" key="3">
    <source>
        <dbReference type="Proteomes" id="UP000499080"/>
    </source>
</evidence>
<evidence type="ECO:0000256" key="1">
    <source>
        <dbReference type="ARBA" id="ARBA00022553"/>
    </source>
</evidence>
<name>A0A4Y2CJ92_ARAVE</name>
<dbReference type="EMBL" id="BGPR01000195">
    <property type="protein sequence ID" value="GBM03818.1"/>
    <property type="molecule type" value="Genomic_DNA"/>
</dbReference>
<organism evidence="2 3">
    <name type="scientific">Araneus ventricosus</name>
    <name type="common">Orbweaver spider</name>
    <name type="synonym">Epeira ventricosa</name>
    <dbReference type="NCBI Taxonomy" id="182803"/>
    <lineage>
        <taxon>Eukaryota</taxon>
        <taxon>Metazoa</taxon>
        <taxon>Ecdysozoa</taxon>
        <taxon>Arthropoda</taxon>
        <taxon>Chelicerata</taxon>
        <taxon>Arachnida</taxon>
        <taxon>Araneae</taxon>
        <taxon>Araneomorphae</taxon>
        <taxon>Entelegynae</taxon>
        <taxon>Araneoidea</taxon>
        <taxon>Araneidae</taxon>
        <taxon>Araneus</taxon>
    </lineage>
</organism>
<dbReference type="PANTHER" id="PTHR14972:SF8">
    <property type="entry name" value="GLUCOCORTICOID-INDUCED TRANSCRIPT 1 PROTEIN-LIKE ISOFORM X1"/>
    <property type="match status" value="1"/>
</dbReference>
<dbReference type="OrthoDB" id="10037581at2759"/>
<dbReference type="PANTHER" id="PTHR14972">
    <property type="entry name" value="AGAP011572-PA"/>
    <property type="match status" value="1"/>
</dbReference>
<reference evidence="2 3" key="1">
    <citation type="journal article" date="2019" name="Sci. Rep.">
        <title>Orb-weaving spider Araneus ventricosus genome elucidates the spidroin gene catalogue.</title>
        <authorList>
            <person name="Kono N."/>
            <person name="Nakamura H."/>
            <person name="Ohtoshi R."/>
            <person name="Moran D.A.P."/>
            <person name="Shinohara A."/>
            <person name="Yoshida Y."/>
            <person name="Fujiwara M."/>
            <person name="Mori M."/>
            <person name="Tomita M."/>
            <person name="Arakawa K."/>
        </authorList>
    </citation>
    <scope>NUCLEOTIDE SEQUENCE [LARGE SCALE GENOMIC DNA]</scope>
</reference>
<keyword evidence="1" id="KW-0597">Phosphoprotein</keyword>
<sequence length="121" mass="14033">MRELLEVTERNAFVFSAEKSKTLTKTPVSSSSPYIRRTASVDTIYLLGQWQRDALYLSYCGRLMMDRATQTPEEFEEADRRMPQKKCSAASNETLEMKVSSIFMHSSHFFTYGLDFFLHPL</sequence>
<protein>
    <submittedName>
        <fullName evidence="2">Uncharacterized protein</fullName>
    </submittedName>
</protein>
<gene>
    <name evidence="2" type="ORF">AVEN_231294_1</name>
</gene>
<keyword evidence="3" id="KW-1185">Reference proteome</keyword>
<dbReference type="Proteomes" id="UP000499080">
    <property type="component" value="Unassembled WGS sequence"/>
</dbReference>
<evidence type="ECO:0000313" key="2">
    <source>
        <dbReference type="EMBL" id="GBM03818.1"/>
    </source>
</evidence>